<feature type="region of interest" description="Disordered" evidence="1">
    <location>
        <begin position="1"/>
        <end position="26"/>
    </location>
</feature>
<sequence>MQQKTLIDPKQPRKQFSGPSGSRESPASSFFFSMCKFAVALEVSLTRRRHPLIVSHHHHSSFFPLLGKREKKATLSRLTRPFLFPVFPLIFYIHHSSLPAWERPASFRHADLAISIQSDARLLACGSKKH</sequence>
<dbReference type="RefSeq" id="XP_025554056.1">
    <property type="nucleotide sequence ID" value="XM_025690893.1"/>
</dbReference>
<evidence type="ECO:0000313" key="2">
    <source>
        <dbReference type="EMBL" id="RAL14902.1"/>
    </source>
</evidence>
<dbReference type="Proteomes" id="UP000248961">
    <property type="component" value="Unassembled WGS sequence"/>
</dbReference>
<organism evidence="2 3">
    <name type="scientific">Aspergillus homomorphus (strain CBS 101889)</name>
    <dbReference type="NCBI Taxonomy" id="1450537"/>
    <lineage>
        <taxon>Eukaryota</taxon>
        <taxon>Fungi</taxon>
        <taxon>Dikarya</taxon>
        <taxon>Ascomycota</taxon>
        <taxon>Pezizomycotina</taxon>
        <taxon>Eurotiomycetes</taxon>
        <taxon>Eurotiomycetidae</taxon>
        <taxon>Eurotiales</taxon>
        <taxon>Aspergillaceae</taxon>
        <taxon>Aspergillus</taxon>
        <taxon>Aspergillus subgen. Circumdati</taxon>
    </lineage>
</organism>
<name>A0A395I3W7_ASPHC</name>
<gene>
    <name evidence="2" type="ORF">BO97DRAFT_260243</name>
</gene>
<dbReference type="EMBL" id="KZ824273">
    <property type="protein sequence ID" value="RAL14902.1"/>
    <property type="molecule type" value="Genomic_DNA"/>
</dbReference>
<evidence type="ECO:0000313" key="3">
    <source>
        <dbReference type="Proteomes" id="UP000248961"/>
    </source>
</evidence>
<reference evidence="2 3" key="1">
    <citation type="submission" date="2018-02" db="EMBL/GenBank/DDBJ databases">
        <title>The genomes of Aspergillus section Nigri reveals drivers in fungal speciation.</title>
        <authorList>
            <consortium name="DOE Joint Genome Institute"/>
            <person name="Vesth T.C."/>
            <person name="Nybo J."/>
            <person name="Theobald S."/>
            <person name="Brandl J."/>
            <person name="Frisvad J.C."/>
            <person name="Nielsen K.F."/>
            <person name="Lyhne E.K."/>
            <person name="Kogle M.E."/>
            <person name="Kuo A."/>
            <person name="Riley R."/>
            <person name="Clum A."/>
            <person name="Nolan M."/>
            <person name="Lipzen A."/>
            <person name="Salamov A."/>
            <person name="Henrissat B."/>
            <person name="Wiebenga A."/>
            <person name="De vries R.P."/>
            <person name="Grigoriev I.V."/>
            <person name="Mortensen U.H."/>
            <person name="Andersen M.R."/>
            <person name="Baker S.E."/>
        </authorList>
    </citation>
    <scope>NUCLEOTIDE SEQUENCE [LARGE SCALE GENOMIC DNA]</scope>
    <source>
        <strain evidence="2 3">CBS 101889</strain>
    </source>
</reference>
<accession>A0A395I3W7</accession>
<dbReference type="VEuPathDB" id="FungiDB:BO97DRAFT_260243"/>
<dbReference type="GeneID" id="37195182"/>
<dbReference type="AlphaFoldDB" id="A0A395I3W7"/>
<proteinExistence type="predicted"/>
<protein>
    <submittedName>
        <fullName evidence="2">Uncharacterized protein</fullName>
    </submittedName>
</protein>
<feature type="compositionally biased region" description="Polar residues" evidence="1">
    <location>
        <begin position="17"/>
        <end position="26"/>
    </location>
</feature>
<evidence type="ECO:0000256" key="1">
    <source>
        <dbReference type="SAM" id="MobiDB-lite"/>
    </source>
</evidence>
<keyword evidence="3" id="KW-1185">Reference proteome</keyword>